<keyword evidence="3" id="KW-0547">Nucleotide-binding</keyword>
<keyword evidence="3" id="KW-0067">ATP-binding</keyword>
<dbReference type="AlphaFoldDB" id="A0A831PMI8"/>
<name>A0A831PMI8_9BACT</name>
<feature type="domain" description="AAA" evidence="1">
    <location>
        <begin position="36"/>
        <end position="162"/>
    </location>
</feature>
<dbReference type="InterPro" id="IPR027417">
    <property type="entry name" value="P-loop_NTPase"/>
</dbReference>
<protein>
    <submittedName>
        <fullName evidence="3">ATP-binding protein</fullName>
    </submittedName>
</protein>
<reference evidence="3" key="1">
    <citation type="journal article" date="2020" name="mSystems">
        <title>Genome- and Community-Level Interaction Insights into Carbon Utilization and Element Cycling Functions of Hydrothermarchaeota in Hydrothermal Sediment.</title>
        <authorList>
            <person name="Zhou Z."/>
            <person name="Liu Y."/>
            <person name="Xu W."/>
            <person name="Pan J."/>
            <person name="Luo Z.H."/>
            <person name="Li M."/>
        </authorList>
    </citation>
    <scope>NUCLEOTIDE SEQUENCE [LARGE SCALE GENOMIC DNA]</scope>
    <source>
        <strain evidence="3">SpSt-1217</strain>
    </source>
</reference>
<dbReference type="Proteomes" id="UP000886047">
    <property type="component" value="Unassembled WGS sequence"/>
</dbReference>
<dbReference type="GO" id="GO:0005524">
    <property type="term" value="F:ATP binding"/>
    <property type="evidence" value="ECO:0007669"/>
    <property type="project" value="UniProtKB-KW"/>
</dbReference>
<sequence length="421" mass="48651">MNKDILKAVIADNQTEVPKYKVIPRDFTFEEFGNYVFSGIRRAGKSYLLYQRMQQLITRGIQWDEMLYINFEDERLTEMVAEHLNLLLEVHLEMYGKKPILFLDEIQNIFGWEKFARRMADTKHRVYITGSNAKMLSQDIQSTLGGRYIPVDVYPYDFKEFLEANDILVTENSLVSTEARAEVLRKFNDYFYFGGFPEGAELSSKRDYLTSVYQKIFLGDIAARHAVENTFALRILFKKLAESVKQPMSFTRIANIVSSTGAKVGTNTVINYMKYAKDAWLINPIQNIAGKLVDKETVPKYYFTDNGLLNLFLLDGNTSLLENMVAINLLRKYGRTDAVYFYNKGIEVDFYVPDAATAIQVCYDLDNSAGTFDREVKALLKITEVLECRHLLIITRDTKRMLEISGKKIEVIPVWKWLLNL</sequence>
<dbReference type="Pfam" id="PF13173">
    <property type="entry name" value="AAA_14"/>
    <property type="match status" value="1"/>
</dbReference>
<dbReference type="InterPro" id="IPR025420">
    <property type="entry name" value="DUF4143"/>
</dbReference>
<dbReference type="InterPro" id="IPR041682">
    <property type="entry name" value="AAA_14"/>
</dbReference>
<gene>
    <name evidence="3" type="ORF">ENN90_12090</name>
</gene>
<organism evidence="3">
    <name type="scientific">Mariniphaga anaerophila</name>
    <dbReference type="NCBI Taxonomy" id="1484053"/>
    <lineage>
        <taxon>Bacteria</taxon>
        <taxon>Pseudomonadati</taxon>
        <taxon>Bacteroidota</taxon>
        <taxon>Bacteroidia</taxon>
        <taxon>Marinilabiliales</taxon>
        <taxon>Prolixibacteraceae</taxon>
        <taxon>Mariniphaga</taxon>
    </lineage>
</organism>
<dbReference type="Pfam" id="PF13635">
    <property type="entry name" value="DUF4143"/>
    <property type="match status" value="1"/>
</dbReference>
<evidence type="ECO:0000313" key="3">
    <source>
        <dbReference type="EMBL" id="HDR52342.1"/>
    </source>
</evidence>
<comment type="caution">
    <text evidence="3">The sequence shown here is derived from an EMBL/GenBank/DDBJ whole genome shotgun (WGS) entry which is preliminary data.</text>
</comment>
<evidence type="ECO:0000259" key="1">
    <source>
        <dbReference type="Pfam" id="PF13173"/>
    </source>
</evidence>
<evidence type="ECO:0000259" key="2">
    <source>
        <dbReference type="Pfam" id="PF13635"/>
    </source>
</evidence>
<dbReference type="SUPFAM" id="SSF52540">
    <property type="entry name" value="P-loop containing nucleoside triphosphate hydrolases"/>
    <property type="match status" value="1"/>
</dbReference>
<dbReference type="PANTHER" id="PTHR33295:SF18">
    <property type="entry name" value="AAA+ ATPASE DOMAIN-CONTAINING PROTEIN"/>
    <property type="match status" value="1"/>
</dbReference>
<feature type="domain" description="DUF4143" evidence="2">
    <location>
        <begin position="220"/>
        <end position="361"/>
    </location>
</feature>
<dbReference type="EMBL" id="DSDK01000667">
    <property type="protein sequence ID" value="HDR52342.1"/>
    <property type="molecule type" value="Genomic_DNA"/>
</dbReference>
<accession>A0A831PMI8</accession>
<dbReference type="PANTHER" id="PTHR33295">
    <property type="entry name" value="ATPASE"/>
    <property type="match status" value="1"/>
</dbReference>
<proteinExistence type="predicted"/>